<dbReference type="NCBIfam" id="TIGR04183">
    <property type="entry name" value="Por_Secre_tail"/>
    <property type="match status" value="1"/>
</dbReference>
<dbReference type="Pfam" id="PF19081">
    <property type="entry name" value="Ig_7"/>
    <property type="match status" value="2"/>
</dbReference>
<dbReference type="Proteomes" id="UP000030111">
    <property type="component" value="Unassembled WGS sequence"/>
</dbReference>
<sequence length="808" mass="85361">MKRIVLILLILLSYSKSGYAQSWTVPGTVVAGGNGFGSGNDQLGNISDLYVAGNGDIYISDITNNRVQKWAAGATTGVTVAGGNGQGSAANQLSAPCGIWYDEEQSVLYVVDALNARVQQWPDGATEGITVAGGNGWGNALNQLSLPNAIFKKDDILYILDGNARVLKWPLDANEGIVVAGGNGFGFAANQLAVPELTGFIFVDDEDSIYITEYSADRVSKWESGAAEGTLMADIAATGTTNVRVSGIAVMDDGKLVLSYSHQNQNRVTLWQNGVFLYDVVSTASGELSQPLSIALDDDQNLYVADANYRIKKFMFEEEEVEEPVVSVATVSNVNAQVFVGSTLPLTATVTPSTFSQQVTWTVQEGEEFASINATGVVTGITSGTATIRATSVANPLIYAEITITVVPCTITVVTQTAVSICSGSSVSLTATSSEESGIVTWYESANAVTPFFAGEVYSTTSLTETTSYWVQVNSTSTACVSNRVEIVVTVNPVPAIPQAAAIQSFEEGTTLADLDISVTGTTTWYQNAQLTIVLPATTLLVNGATYYVTQTTATCQSAATAITVTVCALEISTETAVSICTGSSVSLTASSSQPGGIITWYESANAVTPIFTGAEYTVTGLTETTSYWVQVNAAGNICISDRVEVIVTVNALPSSPAAQSLQNFEEGDTLSDLDVTATGTVTWYQDAELTIVLPATTLLFNGETYYVTQTTATCESDATTITVELLLGTASNKIQDLKIYPNPTKDFVTIQSNTDISNIEVYNVVGQLIISTTSTKIDMSGYMAGMYVIKINTVDGKTTVKKLSKKN</sequence>
<dbReference type="InterPro" id="IPR044023">
    <property type="entry name" value="Ig_7"/>
</dbReference>
<evidence type="ECO:0000256" key="4">
    <source>
        <dbReference type="SAM" id="SignalP"/>
    </source>
</evidence>
<evidence type="ECO:0000313" key="6">
    <source>
        <dbReference type="EMBL" id="KGO90971.1"/>
    </source>
</evidence>
<dbReference type="eggNOG" id="COG3227">
    <property type="taxonomic scope" value="Bacteria"/>
</dbReference>
<dbReference type="Pfam" id="PF02368">
    <property type="entry name" value="Big_2"/>
    <property type="match status" value="1"/>
</dbReference>
<keyword evidence="2" id="KW-0677">Repeat</keyword>
<dbReference type="eggNOG" id="COG3405">
    <property type="taxonomic scope" value="Bacteria"/>
</dbReference>
<keyword evidence="1 4" id="KW-0732">Signal</keyword>
<dbReference type="Gene3D" id="2.40.10.500">
    <property type="match status" value="1"/>
</dbReference>
<dbReference type="CDD" id="cd05819">
    <property type="entry name" value="NHL"/>
    <property type="match status" value="1"/>
</dbReference>
<dbReference type="AlphaFoldDB" id="A0A0A2MH75"/>
<dbReference type="EMBL" id="JRLY01000031">
    <property type="protein sequence ID" value="KGO90971.1"/>
    <property type="molecule type" value="Genomic_DNA"/>
</dbReference>
<dbReference type="OrthoDB" id="1373043at2"/>
<dbReference type="InterPro" id="IPR001258">
    <property type="entry name" value="NHL_repeat"/>
</dbReference>
<dbReference type="InterPro" id="IPR050952">
    <property type="entry name" value="TRIM-NHL_E3_ligases"/>
</dbReference>
<reference evidence="6 7" key="1">
    <citation type="submission" date="2013-09" db="EMBL/GenBank/DDBJ databases">
        <authorList>
            <person name="Zeng Z."/>
            <person name="Chen C."/>
        </authorList>
    </citation>
    <scope>NUCLEOTIDE SEQUENCE [LARGE SCALE GENOMIC DNA]</scope>
    <source>
        <strain evidence="6 7">WB 4.1-42</strain>
    </source>
</reference>
<gene>
    <name evidence="6" type="ORF">Q766_20510</name>
</gene>
<feature type="domain" description="BIG2" evidence="5">
    <location>
        <begin position="325"/>
        <end position="401"/>
    </location>
</feature>
<evidence type="ECO:0000256" key="3">
    <source>
        <dbReference type="PROSITE-ProRule" id="PRU00504"/>
    </source>
</evidence>
<name>A0A0A2MH75_9FLAO</name>
<comment type="caution">
    <text evidence="6">The sequence shown here is derived from an EMBL/GenBank/DDBJ whole genome shotgun (WGS) entry which is preliminary data.</text>
</comment>
<evidence type="ECO:0000256" key="1">
    <source>
        <dbReference type="ARBA" id="ARBA00022729"/>
    </source>
</evidence>
<evidence type="ECO:0000313" key="7">
    <source>
        <dbReference type="Proteomes" id="UP000030111"/>
    </source>
</evidence>
<dbReference type="Pfam" id="PF18962">
    <property type="entry name" value="Por_Secre_tail"/>
    <property type="match status" value="1"/>
</dbReference>
<dbReference type="Gene3D" id="2.60.40.1080">
    <property type="match status" value="1"/>
</dbReference>
<dbReference type="GO" id="GO:0008270">
    <property type="term" value="F:zinc ion binding"/>
    <property type="evidence" value="ECO:0007669"/>
    <property type="project" value="UniProtKB-KW"/>
</dbReference>
<dbReference type="STRING" id="1121898.GCA_000422725_01389"/>
<organism evidence="6 7">
    <name type="scientific">Flavobacterium subsaxonicum WB 4.1-42 = DSM 21790</name>
    <dbReference type="NCBI Taxonomy" id="1121898"/>
    <lineage>
        <taxon>Bacteria</taxon>
        <taxon>Pseudomonadati</taxon>
        <taxon>Bacteroidota</taxon>
        <taxon>Flavobacteriia</taxon>
        <taxon>Flavobacteriales</taxon>
        <taxon>Flavobacteriaceae</taxon>
        <taxon>Flavobacterium</taxon>
    </lineage>
</organism>
<dbReference type="SMART" id="SM00635">
    <property type="entry name" value="BID_2"/>
    <property type="match status" value="1"/>
</dbReference>
<dbReference type="RefSeq" id="WP_035738452.1">
    <property type="nucleotide sequence ID" value="NZ_AUGP01000017.1"/>
</dbReference>
<feature type="repeat" description="NHL" evidence="3">
    <location>
        <begin position="286"/>
        <end position="317"/>
    </location>
</feature>
<proteinExistence type="predicted"/>
<dbReference type="InterPro" id="IPR003343">
    <property type="entry name" value="Big_2"/>
</dbReference>
<feature type="signal peptide" evidence="4">
    <location>
        <begin position="1"/>
        <end position="20"/>
    </location>
</feature>
<dbReference type="SUPFAM" id="SSF101898">
    <property type="entry name" value="NHL repeat"/>
    <property type="match status" value="1"/>
</dbReference>
<dbReference type="Gene3D" id="2.120.10.30">
    <property type="entry name" value="TolB, C-terminal domain"/>
    <property type="match status" value="1"/>
</dbReference>
<keyword evidence="7" id="KW-1185">Reference proteome</keyword>
<dbReference type="InterPro" id="IPR026444">
    <property type="entry name" value="Secre_tail"/>
</dbReference>
<dbReference type="PANTHER" id="PTHR24104:SF25">
    <property type="entry name" value="PROTEIN LIN-41"/>
    <property type="match status" value="1"/>
</dbReference>
<dbReference type="InterPro" id="IPR011042">
    <property type="entry name" value="6-blade_b-propeller_TolB-like"/>
</dbReference>
<dbReference type="PANTHER" id="PTHR24104">
    <property type="entry name" value="E3 UBIQUITIN-PROTEIN LIGASE NHLRC1-RELATED"/>
    <property type="match status" value="1"/>
</dbReference>
<feature type="chain" id="PRO_5001992181" description="BIG2 domain-containing protein" evidence="4">
    <location>
        <begin position="21"/>
        <end position="808"/>
    </location>
</feature>
<evidence type="ECO:0000256" key="2">
    <source>
        <dbReference type="ARBA" id="ARBA00022737"/>
    </source>
</evidence>
<accession>A0A0A2MH75</accession>
<protein>
    <recommendedName>
        <fullName evidence="5">BIG2 domain-containing protein</fullName>
    </recommendedName>
</protein>
<dbReference type="InterPro" id="IPR008964">
    <property type="entry name" value="Invasin/intimin_cell_adhesion"/>
</dbReference>
<dbReference type="PROSITE" id="PS51125">
    <property type="entry name" value="NHL"/>
    <property type="match status" value="1"/>
</dbReference>
<evidence type="ECO:0000259" key="5">
    <source>
        <dbReference type="SMART" id="SM00635"/>
    </source>
</evidence>
<dbReference type="eggNOG" id="COG3391">
    <property type="taxonomic scope" value="Bacteria"/>
</dbReference>
<dbReference type="SUPFAM" id="SSF49373">
    <property type="entry name" value="Invasin/intimin cell-adhesion fragments"/>
    <property type="match status" value="1"/>
</dbReference>